<evidence type="ECO:0000256" key="2">
    <source>
        <dbReference type="ARBA" id="ARBA00022679"/>
    </source>
</evidence>
<dbReference type="InterPro" id="IPR050235">
    <property type="entry name" value="CK1_Ser-Thr_kinase"/>
</dbReference>
<accession>A0A812DUT9</accession>
<dbReference type="InterPro" id="IPR011009">
    <property type="entry name" value="Kinase-like_dom_sf"/>
</dbReference>
<keyword evidence="4 10" id="KW-0418">Kinase</keyword>
<feature type="compositionally biased region" description="Low complexity" evidence="8">
    <location>
        <begin position="1012"/>
        <end position="1024"/>
    </location>
</feature>
<dbReference type="CDD" id="cd14017">
    <property type="entry name" value="STKc_TTBK"/>
    <property type="match status" value="1"/>
</dbReference>
<feature type="compositionally biased region" description="Low complexity" evidence="8">
    <location>
        <begin position="45"/>
        <end position="64"/>
    </location>
</feature>
<dbReference type="SMART" id="SM00220">
    <property type="entry name" value="S_TKc"/>
    <property type="match status" value="1"/>
</dbReference>
<proteinExistence type="inferred from homology"/>
<feature type="compositionally biased region" description="Polar residues" evidence="8">
    <location>
        <begin position="1111"/>
        <end position="1121"/>
    </location>
</feature>
<evidence type="ECO:0000256" key="6">
    <source>
        <dbReference type="ARBA" id="ARBA00061588"/>
    </source>
</evidence>
<feature type="compositionally biased region" description="Polar residues" evidence="8">
    <location>
        <begin position="622"/>
        <end position="641"/>
    </location>
</feature>
<keyword evidence="11" id="KW-1185">Reference proteome</keyword>
<feature type="region of interest" description="Disordered" evidence="8">
    <location>
        <begin position="858"/>
        <end position="903"/>
    </location>
</feature>
<feature type="binding site" evidence="7">
    <location>
        <position position="110"/>
    </location>
    <ligand>
        <name>ATP</name>
        <dbReference type="ChEBI" id="CHEBI:30616"/>
    </ligand>
</feature>
<protein>
    <submittedName>
        <fullName evidence="10">Tau-tubulin kinase homolog Asator,Tau-tubulin kinase 1,Tau-tubulin kinase 2,Probable serine/threonine-protein kinase DDB_G0292354</fullName>
    </submittedName>
</protein>
<feature type="region of interest" description="Disordered" evidence="8">
    <location>
        <begin position="22"/>
        <end position="71"/>
    </location>
</feature>
<feature type="region of interest" description="Disordered" evidence="8">
    <location>
        <begin position="790"/>
        <end position="824"/>
    </location>
</feature>
<feature type="region of interest" description="Disordered" evidence="8">
    <location>
        <begin position="1096"/>
        <end position="1121"/>
    </location>
</feature>
<evidence type="ECO:0000256" key="5">
    <source>
        <dbReference type="ARBA" id="ARBA00022840"/>
    </source>
</evidence>
<feature type="compositionally biased region" description="Basic and acidic residues" evidence="8">
    <location>
        <begin position="598"/>
        <end position="618"/>
    </location>
</feature>
<feature type="compositionally biased region" description="Basic and acidic residues" evidence="8">
    <location>
        <begin position="686"/>
        <end position="702"/>
    </location>
</feature>
<evidence type="ECO:0000256" key="3">
    <source>
        <dbReference type="ARBA" id="ARBA00022741"/>
    </source>
</evidence>
<dbReference type="InterPro" id="IPR000719">
    <property type="entry name" value="Prot_kinase_dom"/>
</dbReference>
<feature type="compositionally biased region" description="Basic residues" evidence="8">
    <location>
        <begin position="22"/>
        <end position="44"/>
    </location>
</feature>
<dbReference type="Pfam" id="PF00069">
    <property type="entry name" value="Pkinase"/>
    <property type="match status" value="1"/>
</dbReference>
<feature type="region of interest" description="Disordered" evidence="8">
    <location>
        <begin position="509"/>
        <end position="650"/>
    </location>
</feature>
<dbReference type="GO" id="GO:0004674">
    <property type="term" value="F:protein serine/threonine kinase activity"/>
    <property type="evidence" value="ECO:0007669"/>
    <property type="project" value="UniProtKB-KW"/>
</dbReference>
<feature type="domain" description="Protein kinase" evidence="9">
    <location>
        <begin position="81"/>
        <end position="340"/>
    </location>
</feature>
<keyword evidence="2" id="KW-0808">Transferase</keyword>
<dbReference type="InterPro" id="IPR017441">
    <property type="entry name" value="Protein_kinase_ATP_BS"/>
</dbReference>
<reference evidence="10" key="1">
    <citation type="submission" date="2021-01" db="EMBL/GenBank/DDBJ databases">
        <authorList>
            <person name="Li R."/>
            <person name="Bekaert M."/>
        </authorList>
    </citation>
    <scope>NUCLEOTIDE SEQUENCE</scope>
    <source>
        <strain evidence="10">Farmed</strain>
    </source>
</reference>
<feature type="compositionally biased region" description="Basic and acidic residues" evidence="8">
    <location>
        <begin position="972"/>
        <end position="985"/>
    </location>
</feature>
<keyword evidence="3 7" id="KW-0547">Nucleotide-binding</keyword>
<feature type="compositionally biased region" description="Basic and acidic residues" evidence="8">
    <location>
        <begin position="528"/>
        <end position="549"/>
    </location>
</feature>
<dbReference type="FunFam" id="1.10.510.10:FF:000481">
    <property type="entry name" value="Asator, isoform D"/>
    <property type="match status" value="1"/>
</dbReference>
<dbReference type="GO" id="GO:0015630">
    <property type="term" value="C:microtubule cytoskeleton"/>
    <property type="evidence" value="ECO:0007669"/>
    <property type="project" value="UniProtKB-ARBA"/>
</dbReference>
<dbReference type="EMBL" id="CAHIKZ030004180">
    <property type="protein sequence ID" value="CAE1308349.1"/>
    <property type="molecule type" value="Genomic_DNA"/>
</dbReference>
<name>A0A812DUT9_ACAPH</name>
<evidence type="ECO:0000256" key="1">
    <source>
        <dbReference type="ARBA" id="ARBA00022527"/>
    </source>
</evidence>
<evidence type="ECO:0000256" key="4">
    <source>
        <dbReference type="ARBA" id="ARBA00022777"/>
    </source>
</evidence>
<gene>
    <name evidence="10" type="ORF">SPHA_60238</name>
</gene>
<feature type="region of interest" description="Disordered" evidence="8">
    <location>
        <begin position="972"/>
        <end position="1060"/>
    </location>
</feature>
<evidence type="ECO:0000313" key="11">
    <source>
        <dbReference type="Proteomes" id="UP000597762"/>
    </source>
</evidence>
<dbReference type="AlphaFoldDB" id="A0A812DUT9"/>
<dbReference type="PROSITE" id="PS50011">
    <property type="entry name" value="PROTEIN_KINASE_DOM"/>
    <property type="match status" value="1"/>
</dbReference>
<comment type="caution">
    <text evidence="10">The sequence shown here is derived from an EMBL/GenBank/DDBJ whole genome shotgun (WGS) entry which is preliminary data.</text>
</comment>
<dbReference type="Proteomes" id="UP000597762">
    <property type="component" value="Unassembled WGS sequence"/>
</dbReference>
<organism evidence="10 11">
    <name type="scientific">Acanthosepion pharaonis</name>
    <name type="common">Pharaoh cuttlefish</name>
    <name type="synonym">Sepia pharaonis</name>
    <dbReference type="NCBI Taxonomy" id="158019"/>
    <lineage>
        <taxon>Eukaryota</taxon>
        <taxon>Metazoa</taxon>
        <taxon>Spiralia</taxon>
        <taxon>Lophotrochozoa</taxon>
        <taxon>Mollusca</taxon>
        <taxon>Cephalopoda</taxon>
        <taxon>Coleoidea</taxon>
        <taxon>Decapodiformes</taxon>
        <taxon>Sepiida</taxon>
        <taxon>Sepiina</taxon>
        <taxon>Sepiidae</taxon>
        <taxon>Acanthosepion</taxon>
    </lineage>
</organism>
<keyword evidence="5 7" id="KW-0067">ATP-binding</keyword>
<evidence type="ECO:0000256" key="7">
    <source>
        <dbReference type="PROSITE-ProRule" id="PRU10141"/>
    </source>
</evidence>
<evidence type="ECO:0000259" key="9">
    <source>
        <dbReference type="PROSITE" id="PS50011"/>
    </source>
</evidence>
<feature type="compositionally biased region" description="Basic and acidic residues" evidence="8">
    <location>
        <begin position="790"/>
        <end position="799"/>
    </location>
</feature>
<dbReference type="InterPro" id="IPR047916">
    <property type="entry name" value="TTBK_Asator-like_STKc"/>
</dbReference>
<comment type="similarity">
    <text evidence="6">Belongs to the protein kinase superfamily. CK1 Ser/Thr protein kinase family.</text>
</comment>
<sequence length="1121" mass="123628">MVKKEAGVCRPAPAAVSSVRRLHHHGHHHHHHGHHSPHRSHHHQQQQAHPAPKSSAAVASNSSSMTTEDLIQPAQVVKDRWKVVRKIGGGGFGEIYEGFDLITKESVALKLESAKQPKQVLKMEVAVLKKLQGKDHVCRFIGCGRTERYNYVVMSLQGKNLAELRRSQPRGCFSLSTTLRLGSQILWAIEYIHEVGFLHRDIKPSNFAMGRLPNNCKKVYMLDFGLARQYTTISGEVRPPRAAAGFRGTVRYASVNAHKNKEMGRHDDLWSLFYMLVEFLVGQLPWRKTKDKEQVGSMKEKYDHTLLLKNMPSEFRTFLDHVSELDYYDKPDYSLLHNLFDQCIRRKCIRENDPYDWEKISGDGSLATTTTTSPPVAIKQTPGAIPAHLHGPHTPGHGATDVMDENFSYNQEEDHADTKKGNIDLIIDNRLYKSEIDNRLREEQKEKLYQKKQLEQLEKDEWKCRSEQGSKEVVADKGEMLKADKAQLSIAGQKSSSDLAVLDNQLRHILKPTPDDPGCSKCDCNKGSSDKDEQLDDKDALVVDEDRCSKGAASSKGTKGSGEEKNGETLIKVSAHSPKSHGANEPKGTLLTKIAGDSPEKEKAQNNEDKEHVSKPEHVCNITDNTNPANPHQPLTASGAPTQGDDKTQTHLDATNAFNDEFATKAAPYTVISHWIGMSAFGSSSEDEHDHDHESDHGHDTKGPNADSKILKVRDKIKYSHLNTLADEESIRPDSSNRNSMTLLDDGKEPFNILACSEESLDGHGGDTSAIQKSKDNINALNWDESKCSLHEESSEQAHRSIPRSFTVPDGNVHFTPSSPSKMPEKLVKDIGNLIGSPLKHPFSVTCRFLKVRSSLSEKKSSGSQSKAGGLLGKPPLAQLPVKSSPKHHKRGDSDTGVSDHSNPEYTVSRFLLSLKKDDKSLDNVAVDMSGSRPELGLEADENHAVSPGEASITLTSQKVLYKNNDGDHASLTDLHSGHTEEKYSTKHFRIGSSRQRSTSESRIGRCRTKSSQKSASTSSYDQSVDCSGKDALKPLESSEQGTSYSPKPPPGQAPRKPVVSARWRRYKKCFSTTSLASTVSLPSASMAAAVSAPVCSHSSCEPTPSPLAADNSSTTTSPRR</sequence>
<keyword evidence="1" id="KW-0723">Serine/threonine-protein kinase</keyword>
<dbReference type="OrthoDB" id="5979581at2759"/>
<evidence type="ECO:0000313" key="10">
    <source>
        <dbReference type="EMBL" id="CAE1308349.1"/>
    </source>
</evidence>
<dbReference type="GO" id="GO:0005524">
    <property type="term" value="F:ATP binding"/>
    <property type="evidence" value="ECO:0007669"/>
    <property type="project" value="UniProtKB-UniRule"/>
</dbReference>
<dbReference type="PANTHER" id="PTHR11909">
    <property type="entry name" value="CASEIN KINASE-RELATED"/>
    <property type="match status" value="1"/>
</dbReference>
<feature type="region of interest" description="Disordered" evidence="8">
    <location>
        <begin position="681"/>
        <end position="712"/>
    </location>
</feature>
<dbReference type="FunFam" id="3.30.200.20:FF:000358">
    <property type="entry name" value="Tau tubulin kinase 2b"/>
    <property type="match status" value="1"/>
</dbReference>
<dbReference type="Gene3D" id="1.10.510.10">
    <property type="entry name" value="Transferase(Phosphotransferase) domain 1"/>
    <property type="match status" value="1"/>
</dbReference>
<dbReference type="SUPFAM" id="SSF56112">
    <property type="entry name" value="Protein kinase-like (PK-like)"/>
    <property type="match status" value="1"/>
</dbReference>
<evidence type="ECO:0000256" key="8">
    <source>
        <dbReference type="SAM" id="MobiDB-lite"/>
    </source>
</evidence>
<dbReference type="PROSITE" id="PS00107">
    <property type="entry name" value="PROTEIN_KINASE_ATP"/>
    <property type="match status" value="1"/>
</dbReference>